<dbReference type="SUPFAM" id="SSF47113">
    <property type="entry name" value="Histone-fold"/>
    <property type="match status" value="1"/>
</dbReference>
<evidence type="ECO:0000313" key="9">
    <source>
        <dbReference type="Proteomes" id="UP000019487"/>
    </source>
</evidence>
<evidence type="ECO:0000256" key="2">
    <source>
        <dbReference type="ARBA" id="ARBA00023015"/>
    </source>
</evidence>
<dbReference type="HOGENOM" id="CLU_1082433_0_0_1"/>
<dbReference type="InterPro" id="IPR003195">
    <property type="entry name" value="TFIID_TAF13"/>
</dbReference>
<dbReference type="GO" id="GO:0046982">
    <property type="term" value="F:protein heterodimerization activity"/>
    <property type="evidence" value="ECO:0007669"/>
    <property type="project" value="InterPro"/>
</dbReference>
<evidence type="ECO:0000313" key="8">
    <source>
        <dbReference type="EMBL" id="ESZ95741.1"/>
    </source>
</evidence>
<name>W9CIP2_SCLBF</name>
<dbReference type="EMBL" id="AYSA01000166">
    <property type="protein sequence ID" value="ESZ95741.1"/>
    <property type="molecule type" value="Genomic_DNA"/>
</dbReference>
<organism evidence="8 9">
    <name type="scientific">Sclerotinia borealis (strain F-4128)</name>
    <dbReference type="NCBI Taxonomy" id="1432307"/>
    <lineage>
        <taxon>Eukaryota</taxon>
        <taxon>Fungi</taxon>
        <taxon>Dikarya</taxon>
        <taxon>Ascomycota</taxon>
        <taxon>Pezizomycotina</taxon>
        <taxon>Leotiomycetes</taxon>
        <taxon>Helotiales</taxon>
        <taxon>Sclerotiniaceae</taxon>
        <taxon>Sclerotinia</taxon>
    </lineage>
</organism>
<accession>W9CIP2</accession>
<evidence type="ECO:0000256" key="5">
    <source>
        <dbReference type="ARBA" id="ARBA00038392"/>
    </source>
</evidence>
<keyword evidence="9" id="KW-1185">Reference proteome</keyword>
<keyword evidence="4" id="KW-0539">Nucleus</keyword>
<dbReference type="GO" id="GO:0005669">
    <property type="term" value="C:transcription factor TFIID complex"/>
    <property type="evidence" value="ECO:0007669"/>
    <property type="project" value="TreeGrafter"/>
</dbReference>
<dbReference type="AlphaFoldDB" id="W9CIP2"/>
<evidence type="ECO:0000256" key="7">
    <source>
        <dbReference type="SAM" id="MobiDB-lite"/>
    </source>
</evidence>
<dbReference type="Proteomes" id="UP000019487">
    <property type="component" value="Unassembled WGS sequence"/>
</dbReference>
<dbReference type="Pfam" id="PF02269">
    <property type="entry name" value="TFIID-18kDa"/>
    <property type="match status" value="1"/>
</dbReference>
<proteinExistence type="inferred from homology"/>
<evidence type="ECO:0000256" key="6">
    <source>
        <dbReference type="ARBA" id="ARBA00040136"/>
    </source>
</evidence>
<comment type="subcellular location">
    <subcellularLocation>
        <location evidence="1">Nucleus</location>
    </subcellularLocation>
</comment>
<comment type="caution">
    <text evidence="8">The sequence shown here is derived from an EMBL/GenBank/DDBJ whole genome shotgun (WGS) entry which is preliminary data.</text>
</comment>
<gene>
    <name evidence="8" type="ORF">SBOR_3848</name>
</gene>
<evidence type="ECO:0000256" key="1">
    <source>
        <dbReference type="ARBA" id="ARBA00004123"/>
    </source>
</evidence>
<dbReference type="STRING" id="1432307.W9CIP2"/>
<keyword evidence="3" id="KW-0804">Transcription</keyword>
<dbReference type="OrthoDB" id="10266074at2759"/>
<evidence type="ECO:0000256" key="3">
    <source>
        <dbReference type="ARBA" id="ARBA00023163"/>
    </source>
</evidence>
<dbReference type="PANTHER" id="PTHR11380">
    <property type="entry name" value="TRANSCRIPTION INITIATION FACTOR TFIID/SUPT3-RELATED"/>
    <property type="match status" value="1"/>
</dbReference>
<dbReference type="GO" id="GO:0051123">
    <property type="term" value="P:RNA polymerase II preinitiation complex assembly"/>
    <property type="evidence" value="ECO:0007669"/>
    <property type="project" value="TreeGrafter"/>
</dbReference>
<comment type="similarity">
    <text evidence="5">Belongs to the TAF13 family.</text>
</comment>
<reference evidence="8 9" key="1">
    <citation type="journal article" date="2014" name="Genome Announc.">
        <title>Draft genome sequence of Sclerotinia borealis, a psychrophilic plant pathogenic fungus.</title>
        <authorList>
            <person name="Mardanov A.V."/>
            <person name="Beletsky A.V."/>
            <person name="Kadnikov V.V."/>
            <person name="Ignatov A.N."/>
            <person name="Ravin N.V."/>
        </authorList>
    </citation>
    <scope>NUCLEOTIDE SEQUENCE [LARGE SCALE GENOMIC DNA]</scope>
    <source>
        <strain evidence="9">F-4157</strain>
    </source>
</reference>
<dbReference type="Gene3D" id="1.10.20.10">
    <property type="entry name" value="Histone, subunit A"/>
    <property type="match status" value="1"/>
</dbReference>
<feature type="region of interest" description="Disordered" evidence="7">
    <location>
        <begin position="236"/>
        <end position="257"/>
    </location>
</feature>
<protein>
    <recommendedName>
        <fullName evidence="6">Transcription initiation factor TFIID subunit 13</fullName>
    </recommendedName>
</protein>
<sequence length="257" mass="29051">MDETTGKTLLGETVPHWVFINHGSEGPTSSTTLYQRFPSLPEWLYHHERRTKVFLTAIDLCPREPTGPVVNCKDNWKCDVLLLSRVSKIKVENIPIDVRYPCTDARFIAPYFDPARKMSEPRARAAKNRGQQNFSEAELRHFLHAHGDVKFAIENTTKALDEIVTDFIIELCFEASRAAQIAGRQKVKLDDIKFACRKNPTFLGKITEVFEKKSFIDEAKKTFDATDDKVAKSGGKFETLGEEDDDPDAITTVKGGK</sequence>
<keyword evidence="2" id="KW-0805">Transcription regulation</keyword>
<dbReference type="PANTHER" id="PTHR11380:SF5">
    <property type="entry name" value="TRANSCRIPTION INITIATION FACTOR TFIID SUBUNIT 13"/>
    <property type="match status" value="1"/>
</dbReference>
<evidence type="ECO:0000256" key="4">
    <source>
        <dbReference type="ARBA" id="ARBA00023242"/>
    </source>
</evidence>
<dbReference type="InterPro" id="IPR009072">
    <property type="entry name" value="Histone-fold"/>
</dbReference>